<dbReference type="InterPro" id="IPR002762">
    <property type="entry name" value="CbiX-like"/>
</dbReference>
<keyword evidence="2" id="KW-0456">Lyase</keyword>
<dbReference type="InterPro" id="IPR050963">
    <property type="entry name" value="Sirohydro_Cobaltochel/CbiX"/>
</dbReference>
<evidence type="ECO:0000313" key="4">
    <source>
        <dbReference type="Proteomes" id="UP000280417"/>
    </source>
</evidence>
<dbReference type="Proteomes" id="UP000280417">
    <property type="component" value="Unassembled WGS sequence"/>
</dbReference>
<evidence type="ECO:0000256" key="2">
    <source>
        <dbReference type="ARBA" id="ARBA00023239"/>
    </source>
</evidence>
<organism evidence="3 4">
    <name type="scientific">Aerophobetes bacterium</name>
    <dbReference type="NCBI Taxonomy" id="2030807"/>
    <lineage>
        <taxon>Bacteria</taxon>
        <taxon>Candidatus Aerophobota</taxon>
    </lineage>
</organism>
<protein>
    <recommendedName>
        <fullName evidence="5">Cobalamin biosynthesis protein CbiX</fullName>
    </recommendedName>
</protein>
<dbReference type="Pfam" id="PF01903">
    <property type="entry name" value="CbiX"/>
    <property type="match status" value="1"/>
</dbReference>
<keyword evidence="1" id="KW-0479">Metal-binding</keyword>
<dbReference type="SUPFAM" id="SSF53800">
    <property type="entry name" value="Chelatase"/>
    <property type="match status" value="1"/>
</dbReference>
<evidence type="ECO:0008006" key="5">
    <source>
        <dbReference type="Google" id="ProtNLM"/>
    </source>
</evidence>
<evidence type="ECO:0000256" key="1">
    <source>
        <dbReference type="ARBA" id="ARBA00022723"/>
    </source>
</evidence>
<comment type="caution">
    <text evidence="3">The sequence shown here is derived from an EMBL/GenBank/DDBJ whole genome shotgun (WGS) entry which is preliminary data.</text>
</comment>
<dbReference type="GO" id="GO:0016829">
    <property type="term" value="F:lyase activity"/>
    <property type="evidence" value="ECO:0007669"/>
    <property type="project" value="UniProtKB-KW"/>
</dbReference>
<name>A0A662DJF9_UNCAE</name>
<gene>
    <name evidence="3" type="ORF">DRJ04_03120</name>
</gene>
<dbReference type="AlphaFoldDB" id="A0A662DJF9"/>
<dbReference type="PANTHER" id="PTHR33542">
    <property type="entry name" value="SIROHYDROCHLORIN FERROCHELATASE, CHLOROPLASTIC"/>
    <property type="match status" value="1"/>
</dbReference>
<dbReference type="GO" id="GO:0046872">
    <property type="term" value="F:metal ion binding"/>
    <property type="evidence" value="ECO:0007669"/>
    <property type="project" value="UniProtKB-KW"/>
</dbReference>
<dbReference type="Gene3D" id="3.40.50.1400">
    <property type="match status" value="1"/>
</dbReference>
<accession>A0A662DJF9</accession>
<reference evidence="3 4" key="1">
    <citation type="submission" date="2018-06" db="EMBL/GenBank/DDBJ databases">
        <title>Extensive metabolic versatility and redundancy in microbially diverse, dynamic hydrothermal sediments.</title>
        <authorList>
            <person name="Dombrowski N."/>
            <person name="Teske A."/>
            <person name="Baker B.J."/>
        </authorList>
    </citation>
    <scope>NUCLEOTIDE SEQUENCE [LARGE SCALE GENOMIC DNA]</scope>
    <source>
        <strain evidence="3">B3_G15</strain>
    </source>
</reference>
<dbReference type="CDD" id="cd03416">
    <property type="entry name" value="CbiX_SirB_N"/>
    <property type="match status" value="1"/>
</dbReference>
<dbReference type="PANTHER" id="PTHR33542:SF3">
    <property type="entry name" value="SIROHYDROCHLORIN FERROCHELATASE, CHLOROPLASTIC"/>
    <property type="match status" value="1"/>
</dbReference>
<dbReference type="EMBL" id="QMQA01000063">
    <property type="protein sequence ID" value="RLE14046.1"/>
    <property type="molecule type" value="Genomic_DNA"/>
</dbReference>
<proteinExistence type="predicted"/>
<sequence length="125" mass="14292">MVEKQKAVIVVGHGSRDKKAKSAFLEVVALIKKKLKRVRIEPAFLQFSSQDVPKALEKLVREGYKEIVLFPLFLFQGIHVNQDIPDLIKKEKERFPGLNIIPASPLWPDERIADIAVHRIKERSA</sequence>
<evidence type="ECO:0000313" key="3">
    <source>
        <dbReference type="EMBL" id="RLE14046.1"/>
    </source>
</evidence>